<comment type="caution">
    <text evidence="2">The sequence shown here is derived from an EMBL/GenBank/DDBJ whole genome shotgun (WGS) entry which is preliminary data.</text>
</comment>
<gene>
    <name evidence="2" type="ORF">QO005_000634</name>
</gene>
<feature type="region of interest" description="Disordered" evidence="1">
    <location>
        <begin position="1"/>
        <end position="24"/>
    </location>
</feature>
<accession>A0ABU0I7V9</accession>
<evidence type="ECO:0000256" key="1">
    <source>
        <dbReference type="SAM" id="MobiDB-lite"/>
    </source>
</evidence>
<name>A0ABU0I7V9_9HYPH</name>
<keyword evidence="3" id="KW-1185">Reference proteome</keyword>
<dbReference type="Proteomes" id="UP001235269">
    <property type="component" value="Unassembled WGS sequence"/>
</dbReference>
<proteinExistence type="predicted"/>
<feature type="compositionally biased region" description="Basic and acidic residues" evidence="1">
    <location>
        <begin position="1"/>
        <end position="15"/>
    </location>
</feature>
<dbReference type="EMBL" id="JAUSWH010000001">
    <property type="protein sequence ID" value="MDQ0454319.1"/>
    <property type="molecule type" value="Genomic_DNA"/>
</dbReference>
<protein>
    <submittedName>
        <fullName evidence="2">Uncharacterized protein</fullName>
    </submittedName>
</protein>
<reference evidence="2 3" key="1">
    <citation type="submission" date="2023-07" db="EMBL/GenBank/DDBJ databases">
        <title>Genomic Encyclopedia of Type Strains, Phase IV (KMG-IV): sequencing the most valuable type-strain genomes for metagenomic binning, comparative biology and taxonomic classification.</title>
        <authorList>
            <person name="Goeker M."/>
        </authorList>
    </citation>
    <scope>NUCLEOTIDE SEQUENCE [LARGE SCALE GENOMIC DNA]</scope>
    <source>
        <strain evidence="2 3">DSM 100301</strain>
    </source>
</reference>
<sequence length="60" mass="6706">MADIVRLKDRLDQRPAKTRPPEPAPARILLFTGVRYIQNSEPLLIGAPSLTGKYPPELHS</sequence>
<evidence type="ECO:0000313" key="2">
    <source>
        <dbReference type="EMBL" id="MDQ0454319.1"/>
    </source>
</evidence>
<dbReference type="RefSeq" id="WP_307156497.1">
    <property type="nucleotide sequence ID" value="NZ_JAUSWH010000001.1"/>
</dbReference>
<evidence type="ECO:0000313" key="3">
    <source>
        <dbReference type="Proteomes" id="UP001235269"/>
    </source>
</evidence>
<organism evidence="2 3">
    <name type="scientific">Rhizobium paknamense</name>
    <dbReference type="NCBI Taxonomy" id="1206817"/>
    <lineage>
        <taxon>Bacteria</taxon>
        <taxon>Pseudomonadati</taxon>
        <taxon>Pseudomonadota</taxon>
        <taxon>Alphaproteobacteria</taxon>
        <taxon>Hyphomicrobiales</taxon>
        <taxon>Rhizobiaceae</taxon>
        <taxon>Rhizobium/Agrobacterium group</taxon>
        <taxon>Rhizobium</taxon>
    </lineage>
</organism>